<reference evidence="3" key="2">
    <citation type="journal article" date="2009" name="Genome Res.">
        <title>Comparative genomic analyses of the human fungal pathogens Coccidioides and their relatives.</title>
        <authorList>
            <person name="Sharpton T.J."/>
            <person name="Stajich J.E."/>
            <person name="Rounsley S.D."/>
            <person name="Gardner M.J."/>
            <person name="Wortman J.R."/>
            <person name="Jordar V.S."/>
            <person name="Maiti R."/>
            <person name="Kodira C.D."/>
            <person name="Neafsey D.E."/>
            <person name="Zeng Q."/>
            <person name="Hung C.-Y."/>
            <person name="McMahan C."/>
            <person name="Muszewska A."/>
            <person name="Grynberg M."/>
            <person name="Mandel M.A."/>
            <person name="Kellner E.M."/>
            <person name="Barker B.M."/>
            <person name="Galgiani J.N."/>
            <person name="Orbach M.J."/>
            <person name="Kirkland T.N."/>
            <person name="Cole G.T."/>
            <person name="Henn M.R."/>
            <person name="Birren B.W."/>
            <person name="Taylor J.W."/>
        </authorList>
    </citation>
    <scope>NUCLEOTIDE SEQUENCE [LARGE SCALE GENOMIC DNA]</scope>
    <source>
        <strain evidence="3">RMSCC 3488</strain>
    </source>
</reference>
<gene>
    <name evidence="2" type="ORF">CPAG_03769</name>
</gene>
<proteinExistence type="predicted"/>
<dbReference type="AlphaFoldDB" id="A0A0J6FDS7"/>
<organism evidence="2 3">
    <name type="scientific">Coccidioides posadasii RMSCC 3488</name>
    <dbReference type="NCBI Taxonomy" id="454284"/>
    <lineage>
        <taxon>Eukaryota</taxon>
        <taxon>Fungi</taxon>
        <taxon>Dikarya</taxon>
        <taxon>Ascomycota</taxon>
        <taxon>Pezizomycotina</taxon>
        <taxon>Eurotiomycetes</taxon>
        <taxon>Eurotiomycetidae</taxon>
        <taxon>Onygenales</taxon>
        <taxon>Onygenaceae</taxon>
        <taxon>Coccidioides</taxon>
    </lineage>
</organism>
<feature type="region of interest" description="Disordered" evidence="1">
    <location>
        <begin position="1"/>
        <end position="96"/>
    </location>
</feature>
<evidence type="ECO:0000256" key="1">
    <source>
        <dbReference type="SAM" id="MobiDB-lite"/>
    </source>
</evidence>
<dbReference type="VEuPathDB" id="FungiDB:CPAG_03769"/>
<reference evidence="2 3" key="1">
    <citation type="submission" date="2007-06" db="EMBL/GenBank/DDBJ databases">
        <title>The Genome Sequence of Coccidioides posadasii RMSCC_3488.</title>
        <authorList>
            <consortium name="Coccidioides Genome Resources Consortium"/>
            <consortium name="The Broad Institute Genome Sequencing Platform"/>
            <person name="Henn M.R."/>
            <person name="Sykes S."/>
            <person name="Young S."/>
            <person name="Jaffe D."/>
            <person name="Berlin A."/>
            <person name="Alvarez P."/>
            <person name="Butler J."/>
            <person name="Gnerre S."/>
            <person name="Grabherr M."/>
            <person name="Mauceli E."/>
            <person name="Brockman W."/>
            <person name="Kodira C."/>
            <person name="Alvarado L."/>
            <person name="Zeng Q."/>
            <person name="Crawford M."/>
            <person name="Antoine C."/>
            <person name="Devon K."/>
            <person name="Galgiani J."/>
            <person name="Orsborn K."/>
            <person name="Lewis M.L."/>
            <person name="Nusbaum C."/>
            <person name="Galagan J."/>
            <person name="Birren B."/>
        </authorList>
    </citation>
    <scope>NUCLEOTIDE SEQUENCE [LARGE SCALE GENOMIC DNA]</scope>
    <source>
        <strain evidence="2 3">RMSCC 3488</strain>
    </source>
</reference>
<dbReference type="EMBL" id="DS268110">
    <property type="protein sequence ID" value="KMM67435.1"/>
    <property type="molecule type" value="Genomic_DNA"/>
</dbReference>
<reference evidence="3" key="3">
    <citation type="journal article" date="2010" name="Genome Res.">
        <title>Population genomic sequencing of Coccidioides fungi reveals recent hybridization and transposon control.</title>
        <authorList>
            <person name="Neafsey D.E."/>
            <person name="Barker B.M."/>
            <person name="Sharpton T.J."/>
            <person name="Stajich J.E."/>
            <person name="Park D.J."/>
            <person name="Whiston E."/>
            <person name="Hung C.-Y."/>
            <person name="McMahan C."/>
            <person name="White J."/>
            <person name="Sykes S."/>
            <person name="Heiman D."/>
            <person name="Young S."/>
            <person name="Zeng Q."/>
            <person name="Abouelleil A."/>
            <person name="Aftuck L."/>
            <person name="Bessette D."/>
            <person name="Brown A."/>
            <person name="FitzGerald M."/>
            <person name="Lui A."/>
            <person name="Macdonald J.P."/>
            <person name="Priest M."/>
            <person name="Orbach M.J."/>
            <person name="Galgiani J.N."/>
            <person name="Kirkland T.N."/>
            <person name="Cole G.T."/>
            <person name="Birren B.W."/>
            <person name="Henn M.R."/>
            <person name="Taylor J.W."/>
            <person name="Rounsley S.D."/>
        </authorList>
    </citation>
    <scope>NUCLEOTIDE SEQUENCE [LARGE SCALE GENOMIC DNA]</scope>
    <source>
        <strain evidence="3">RMSCC 3488</strain>
    </source>
</reference>
<protein>
    <submittedName>
        <fullName evidence="2">Uncharacterized protein</fullName>
    </submittedName>
</protein>
<accession>A0A0J6FDS7</accession>
<sequence length="131" mass="15102">MGPEVQNHISDTLKLRVLHNSPALPGNRENKQRGPEQEQAQEQENRVFRSNPATTDEPTDYYYVRSARFETSPRRSGSVTGQPADDPIFRSPPNQTRRPSFWYMNIELWSMQNSRLFLPFLPPGARLSSLD</sequence>
<evidence type="ECO:0000313" key="2">
    <source>
        <dbReference type="EMBL" id="KMM67435.1"/>
    </source>
</evidence>
<name>A0A0J6FDS7_COCPO</name>
<evidence type="ECO:0000313" key="3">
    <source>
        <dbReference type="Proteomes" id="UP000054567"/>
    </source>
</evidence>
<dbReference type="Proteomes" id="UP000054567">
    <property type="component" value="Unassembled WGS sequence"/>
</dbReference>